<dbReference type="GO" id="GO:0006310">
    <property type="term" value="P:DNA recombination"/>
    <property type="evidence" value="ECO:0007669"/>
    <property type="project" value="UniProtKB-KW"/>
</dbReference>
<dbReference type="Proteomes" id="UP000019140">
    <property type="component" value="Unassembled WGS sequence"/>
</dbReference>
<dbReference type="PANTHER" id="PTHR34605:SF3">
    <property type="entry name" value="P CELL-TYPE AGGLUTINATION PROTEIN MAP4-LIKE-RELATED"/>
    <property type="match status" value="1"/>
</dbReference>
<protein>
    <recommendedName>
        <fullName evidence="4">Tyr recombinase domain-containing protein</fullName>
    </recommendedName>
</protein>
<gene>
    <name evidence="2" type="ORF">ETSY2_51660</name>
</gene>
<dbReference type="InterPro" id="IPR011010">
    <property type="entry name" value="DNA_brk_join_enz"/>
</dbReference>
<comment type="caution">
    <text evidence="2">The sequence shown here is derived from an EMBL/GenBank/DDBJ whole genome shotgun (WGS) entry which is preliminary data.</text>
</comment>
<name>W4L5J1_9BACT</name>
<sequence>MLWAACCVGFFGFLRAGEFTVSSNREFDPSSALTLEDVAVDQHANPSMIQINLKQSKTDPFRHGVDIFLGRTNMDLCPVAALLAYIAVRPPVPGPLFVYPDGSFLTRDKLVASVRQALQGAGMDPSNYSGHSFRIGAATTAAQAGLEDSVIKMLGRWESTAYQRYICTPRSTLAAISAQLVAGTQ</sequence>
<evidence type="ECO:0000313" key="2">
    <source>
        <dbReference type="EMBL" id="ETW93297.1"/>
    </source>
</evidence>
<dbReference type="InterPro" id="IPR052925">
    <property type="entry name" value="Phage_Integrase-like_Recomb"/>
</dbReference>
<dbReference type="GO" id="GO:0015074">
    <property type="term" value="P:DNA integration"/>
    <property type="evidence" value="ECO:0007669"/>
    <property type="project" value="InterPro"/>
</dbReference>
<evidence type="ECO:0008006" key="4">
    <source>
        <dbReference type="Google" id="ProtNLM"/>
    </source>
</evidence>
<dbReference type="InterPro" id="IPR013762">
    <property type="entry name" value="Integrase-like_cat_sf"/>
</dbReference>
<dbReference type="SUPFAM" id="SSF56349">
    <property type="entry name" value="DNA breaking-rejoining enzymes"/>
    <property type="match status" value="1"/>
</dbReference>
<reference evidence="2 3" key="1">
    <citation type="journal article" date="2014" name="Nature">
        <title>An environmental bacterial taxon with a large and distinct metabolic repertoire.</title>
        <authorList>
            <person name="Wilson M.C."/>
            <person name="Mori T."/>
            <person name="Ruckert C."/>
            <person name="Uria A.R."/>
            <person name="Helf M.J."/>
            <person name="Takada K."/>
            <person name="Gernert C."/>
            <person name="Steffens U.A."/>
            <person name="Heycke N."/>
            <person name="Schmitt S."/>
            <person name="Rinke C."/>
            <person name="Helfrich E.J."/>
            <person name="Brachmann A.O."/>
            <person name="Gurgui C."/>
            <person name="Wakimoto T."/>
            <person name="Kracht M."/>
            <person name="Crusemann M."/>
            <person name="Hentschel U."/>
            <person name="Abe I."/>
            <person name="Matsunaga S."/>
            <person name="Kalinowski J."/>
            <person name="Takeyama H."/>
            <person name="Piel J."/>
        </authorList>
    </citation>
    <scope>NUCLEOTIDE SEQUENCE [LARGE SCALE GENOMIC DNA]</scope>
    <source>
        <strain evidence="3">TSY2</strain>
    </source>
</reference>
<accession>W4L5J1</accession>
<dbReference type="PANTHER" id="PTHR34605">
    <property type="entry name" value="PHAGE_INTEGRASE DOMAIN-CONTAINING PROTEIN"/>
    <property type="match status" value="1"/>
</dbReference>
<dbReference type="AlphaFoldDB" id="W4L5J1"/>
<keyword evidence="3" id="KW-1185">Reference proteome</keyword>
<organism evidence="2 3">
    <name type="scientific">Candidatus Entotheonella gemina</name>
    <dbReference type="NCBI Taxonomy" id="1429439"/>
    <lineage>
        <taxon>Bacteria</taxon>
        <taxon>Pseudomonadati</taxon>
        <taxon>Nitrospinota/Tectimicrobiota group</taxon>
        <taxon>Candidatus Tectimicrobiota</taxon>
        <taxon>Candidatus Entotheonellia</taxon>
        <taxon>Candidatus Entotheonellales</taxon>
        <taxon>Candidatus Entotheonellaceae</taxon>
        <taxon>Candidatus Entotheonella</taxon>
    </lineage>
</organism>
<evidence type="ECO:0000256" key="1">
    <source>
        <dbReference type="ARBA" id="ARBA00023172"/>
    </source>
</evidence>
<proteinExistence type="predicted"/>
<evidence type="ECO:0000313" key="3">
    <source>
        <dbReference type="Proteomes" id="UP000019140"/>
    </source>
</evidence>
<keyword evidence="1" id="KW-0233">DNA recombination</keyword>
<dbReference type="EMBL" id="AZHX01002675">
    <property type="protein sequence ID" value="ETW93297.1"/>
    <property type="molecule type" value="Genomic_DNA"/>
</dbReference>
<dbReference type="GO" id="GO:0003677">
    <property type="term" value="F:DNA binding"/>
    <property type="evidence" value="ECO:0007669"/>
    <property type="project" value="InterPro"/>
</dbReference>
<dbReference type="HOGENOM" id="CLU_003292_1_2_7"/>
<dbReference type="Gene3D" id="1.10.443.10">
    <property type="entry name" value="Intergrase catalytic core"/>
    <property type="match status" value="1"/>
</dbReference>